<protein>
    <submittedName>
        <fullName evidence="1">Uncharacterized protein</fullName>
    </submittedName>
</protein>
<accession>A0A0F9LJ54</accession>
<organism evidence="1">
    <name type="scientific">marine sediment metagenome</name>
    <dbReference type="NCBI Taxonomy" id="412755"/>
    <lineage>
        <taxon>unclassified sequences</taxon>
        <taxon>metagenomes</taxon>
        <taxon>ecological metagenomes</taxon>
    </lineage>
</organism>
<dbReference type="EMBL" id="LAZR01006063">
    <property type="protein sequence ID" value="KKM95014.1"/>
    <property type="molecule type" value="Genomic_DNA"/>
</dbReference>
<comment type="caution">
    <text evidence="1">The sequence shown here is derived from an EMBL/GenBank/DDBJ whole genome shotgun (WGS) entry which is preliminary data.</text>
</comment>
<evidence type="ECO:0000313" key="1">
    <source>
        <dbReference type="EMBL" id="KKM95014.1"/>
    </source>
</evidence>
<dbReference type="Gene3D" id="2.120.10.80">
    <property type="entry name" value="Kelch-type beta propeller"/>
    <property type="match status" value="2"/>
</dbReference>
<dbReference type="PANTHER" id="PTHR46175:SF4">
    <property type="entry name" value="BACTERIOOPSIN TRANSCRIPTIONAL ACTIVATOR"/>
    <property type="match status" value="1"/>
</dbReference>
<dbReference type="SUPFAM" id="SSF117281">
    <property type="entry name" value="Kelch motif"/>
    <property type="match status" value="1"/>
</dbReference>
<reference evidence="1" key="1">
    <citation type="journal article" date="2015" name="Nature">
        <title>Complex archaea that bridge the gap between prokaryotes and eukaryotes.</title>
        <authorList>
            <person name="Spang A."/>
            <person name="Saw J.H."/>
            <person name="Jorgensen S.L."/>
            <person name="Zaremba-Niedzwiedzka K."/>
            <person name="Martijn J."/>
            <person name="Lind A.E."/>
            <person name="van Eijk R."/>
            <person name="Schleper C."/>
            <person name="Guy L."/>
            <person name="Ettema T.J."/>
        </authorList>
    </citation>
    <scope>NUCLEOTIDE SEQUENCE</scope>
</reference>
<dbReference type="AlphaFoldDB" id="A0A0F9LJ54"/>
<sequence>MGMMQETQKTQDYALPFYEWEYQEYNPTVSQRYMHLMEYNSDARQVVMWGGHGFFTRNWTWAWDGTGWEVRATVCPRTRGHAAMAYMKSTQTMMMFGGVDMNLQVLGETWGLNGSTWDLITTEGPTPRIGHDMVYDEARDEIILFGGRDLSCKIQYNDTWSWTTEYGWRLLTTDVSPSPRAFHAMVYDSKREIIVMTGGSETCRIVALPKVWEWNGQNWKEIPNNGPARAAHRLVYDSHRKVTIMFGGYDEVGTQHNDIWEWNGHYWKTTATNQLIPLPRSSHGMAYDENRNMTLMYGGVWNAVGDLGDTWKLKRN</sequence>
<proteinExistence type="predicted"/>
<dbReference type="Pfam" id="PF24681">
    <property type="entry name" value="Kelch_KLHDC2_KLHL20_DRC7"/>
    <property type="match status" value="1"/>
</dbReference>
<name>A0A0F9LJ54_9ZZZZ</name>
<dbReference type="InterPro" id="IPR015915">
    <property type="entry name" value="Kelch-typ_b-propeller"/>
</dbReference>
<gene>
    <name evidence="1" type="ORF">LCGC14_1192450</name>
</gene>
<dbReference type="PANTHER" id="PTHR46175">
    <property type="entry name" value="BACTERIOOPSIN TRANSCRIPTIONAL ACTIVATOR"/>
    <property type="match status" value="1"/>
</dbReference>